<feature type="transmembrane region" description="Helical" evidence="9">
    <location>
        <begin position="88"/>
        <end position="107"/>
    </location>
</feature>
<dbReference type="InterPro" id="IPR015876">
    <property type="entry name" value="Acyl-CoA_DS"/>
</dbReference>
<organism evidence="10 11">
    <name type="scientific">Cyclostephanos tholiformis</name>
    <dbReference type="NCBI Taxonomy" id="382380"/>
    <lineage>
        <taxon>Eukaryota</taxon>
        <taxon>Sar</taxon>
        <taxon>Stramenopiles</taxon>
        <taxon>Ochrophyta</taxon>
        <taxon>Bacillariophyta</taxon>
        <taxon>Coscinodiscophyceae</taxon>
        <taxon>Thalassiosirophycidae</taxon>
        <taxon>Stephanodiscales</taxon>
        <taxon>Stephanodiscaceae</taxon>
        <taxon>Cyclostephanos</taxon>
    </lineage>
</organism>
<evidence type="ECO:0008006" key="12">
    <source>
        <dbReference type="Google" id="ProtNLM"/>
    </source>
</evidence>
<keyword evidence="4" id="KW-0276">Fatty acid metabolism</keyword>
<comment type="subcellular location">
    <subcellularLocation>
        <location evidence="1">Membrane</location>
        <topology evidence="1">Multi-pass membrane protein</topology>
    </subcellularLocation>
</comment>
<keyword evidence="7" id="KW-0443">Lipid metabolism</keyword>
<dbReference type="GO" id="GO:0006631">
    <property type="term" value="P:fatty acid metabolic process"/>
    <property type="evidence" value="ECO:0007669"/>
    <property type="project" value="UniProtKB-KW"/>
</dbReference>
<evidence type="ECO:0000256" key="7">
    <source>
        <dbReference type="ARBA" id="ARBA00023098"/>
    </source>
</evidence>
<feature type="transmembrane region" description="Helical" evidence="9">
    <location>
        <begin position="137"/>
        <end position="161"/>
    </location>
</feature>
<dbReference type="AlphaFoldDB" id="A0ABD3RER5"/>
<protein>
    <recommendedName>
        <fullName evidence="12">Fatty acid desaturase domain-containing protein</fullName>
    </recommendedName>
</protein>
<accession>A0ABD3RER5</accession>
<dbReference type="PANTHER" id="PTHR11351:SF101">
    <property type="entry name" value="FATTY ACID DESATURASE DOMAIN-CONTAINING PROTEIN"/>
    <property type="match status" value="1"/>
</dbReference>
<dbReference type="Proteomes" id="UP001530377">
    <property type="component" value="Unassembled WGS sequence"/>
</dbReference>
<gene>
    <name evidence="10" type="ORF">ACHAXA_000413</name>
</gene>
<keyword evidence="5 9" id="KW-1133">Transmembrane helix</keyword>
<evidence type="ECO:0000256" key="6">
    <source>
        <dbReference type="ARBA" id="ARBA00023002"/>
    </source>
</evidence>
<evidence type="ECO:0000313" key="11">
    <source>
        <dbReference type="Proteomes" id="UP001530377"/>
    </source>
</evidence>
<evidence type="ECO:0000313" key="10">
    <source>
        <dbReference type="EMBL" id="KAL3811509.1"/>
    </source>
</evidence>
<feature type="transmembrane region" description="Helical" evidence="9">
    <location>
        <begin position="250"/>
        <end position="270"/>
    </location>
</feature>
<comment type="similarity">
    <text evidence="2">Belongs to the fatty acid desaturase type 1 family.</text>
</comment>
<dbReference type="EMBL" id="JALLPB020000256">
    <property type="protein sequence ID" value="KAL3811509.1"/>
    <property type="molecule type" value="Genomic_DNA"/>
</dbReference>
<evidence type="ECO:0000256" key="5">
    <source>
        <dbReference type="ARBA" id="ARBA00022989"/>
    </source>
</evidence>
<evidence type="ECO:0000256" key="4">
    <source>
        <dbReference type="ARBA" id="ARBA00022832"/>
    </source>
</evidence>
<feature type="transmembrane region" description="Helical" evidence="9">
    <location>
        <begin position="60"/>
        <end position="82"/>
    </location>
</feature>
<keyword evidence="3 9" id="KW-0812">Transmembrane</keyword>
<sequence>MGKGGDSRNGGILVAPATASVPSMTMSTPTKEDKLVDAAARIKATTTNDRPWYVRGGFHVNVFGMGLNVSMPPFILITTAASTSLHSTYTPTQLFLALLGLQIIAALAEGKRTFFCFVVVPVYLSSLLLVPPTLSTAYIPTIGLAFFVAIWRIGICMSVCLHRFASHAAFKCGPITRLCLNLLGCAANQGGPIWWASQHRCHHKHCDMARDPHSPIVHGVEKAFAFFSVGYDGVEEEFAPRHNDTWYLRLLDTFAFAVCSVELCLAYYLLGREGLFVSYTSMWICQAGSLWFNITNHPPHANDSTAGGAGKVCNASNGKGRPTGWYPAFWFLDFICPYFSGLASESAHADHHDHFMLAKRDEYDVMYHAFVRPLEMLGLVWDVKVAPPE</sequence>
<evidence type="ECO:0000256" key="9">
    <source>
        <dbReference type="SAM" id="Phobius"/>
    </source>
</evidence>
<dbReference type="GO" id="GO:0016020">
    <property type="term" value="C:membrane"/>
    <property type="evidence" value="ECO:0007669"/>
    <property type="project" value="UniProtKB-SubCell"/>
</dbReference>
<name>A0ABD3RER5_9STRA</name>
<keyword evidence="6" id="KW-0560">Oxidoreductase</keyword>
<dbReference type="PANTHER" id="PTHR11351">
    <property type="entry name" value="ACYL-COA DESATURASE"/>
    <property type="match status" value="1"/>
</dbReference>
<reference evidence="10 11" key="1">
    <citation type="submission" date="2024-10" db="EMBL/GenBank/DDBJ databases">
        <title>Updated reference genomes for cyclostephanoid diatoms.</title>
        <authorList>
            <person name="Roberts W.R."/>
            <person name="Alverson A.J."/>
        </authorList>
    </citation>
    <scope>NUCLEOTIDE SEQUENCE [LARGE SCALE GENOMIC DNA]</scope>
    <source>
        <strain evidence="10 11">AJA228-03</strain>
    </source>
</reference>
<proteinExistence type="inferred from homology"/>
<evidence type="ECO:0000256" key="2">
    <source>
        <dbReference type="ARBA" id="ARBA00009295"/>
    </source>
</evidence>
<dbReference type="GO" id="GO:0016491">
    <property type="term" value="F:oxidoreductase activity"/>
    <property type="evidence" value="ECO:0007669"/>
    <property type="project" value="UniProtKB-KW"/>
</dbReference>
<feature type="transmembrane region" description="Helical" evidence="9">
    <location>
        <begin position="114"/>
        <end position="131"/>
    </location>
</feature>
<comment type="caution">
    <text evidence="10">The sequence shown here is derived from an EMBL/GenBank/DDBJ whole genome shotgun (WGS) entry which is preliminary data.</text>
</comment>
<evidence type="ECO:0000256" key="8">
    <source>
        <dbReference type="ARBA" id="ARBA00023136"/>
    </source>
</evidence>
<evidence type="ECO:0000256" key="3">
    <source>
        <dbReference type="ARBA" id="ARBA00022692"/>
    </source>
</evidence>
<keyword evidence="8 9" id="KW-0472">Membrane</keyword>
<keyword evidence="11" id="KW-1185">Reference proteome</keyword>
<evidence type="ECO:0000256" key="1">
    <source>
        <dbReference type="ARBA" id="ARBA00004141"/>
    </source>
</evidence>